<reference evidence="2" key="1">
    <citation type="journal article" date="2019" name="bioRxiv">
        <title>The Genome of the Zebra Mussel, Dreissena polymorpha: A Resource for Invasive Species Research.</title>
        <authorList>
            <person name="McCartney M.A."/>
            <person name="Auch B."/>
            <person name="Kono T."/>
            <person name="Mallez S."/>
            <person name="Zhang Y."/>
            <person name="Obille A."/>
            <person name="Becker A."/>
            <person name="Abrahante J.E."/>
            <person name="Garbe J."/>
            <person name="Badalamenti J.P."/>
            <person name="Herman A."/>
            <person name="Mangelson H."/>
            <person name="Liachko I."/>
            <person name="Sullivan S."/>
            <person name="Sone E.D."/>
            <person name="Koren S."/>
            <person name="Silverstein K.A.T."/>
            <person name="Beckman K.B."/>
            <person name="Gohl D.M."/>
        </authorList>
    </citation>
    <scope>NUCLEOTIDE SEQUENCE</scope>
    <source>
        <strain evidence="2">Duluth1</strain>
        <tissue evidence="2">Whole animal</tissue>
    </source>
</reference>
<evidence type="ECO:0000313" key="3">
    <source>
        <dbReference type="Proteomes" id="UP000828390"/>
    </source>
</evidence>
<feature type="compositionally biased region" description="Polar residues" evidence="1">
    <location>
        <begin position="85"/>
        <end position="95"/>
    </location>
</feature>
<name>A0A9D4CXP6_DREPO</name>
<dbReference type="Proteomes" id="UP000828390">
    <property type="component" value="Unassembled WGS sequence"/>
</dbReference>
<feature type="compositionally biased region" description="Low complexity" evidence="1">
    <location>
        <begin position="57"/>
        <end position="68"/>
    </location>
</feature>
<dbReference type="EMBL" id="JAIWYP010000011">
    <property type="protein sequence ID" value="KAH3735227.1"/>
    <property type="molecule type" value="Genomic_DNA"/>
</dbReference>
<feature type="region of interest" description="Disordered" evidence="1">
    <location>
        <begin position="57"/>
        <end position="95"/>
    </location>
</feature>
<dbReference type="AlphaFoldDB" id="A0A9D4CXP6"/>
<accession>A0A9D4CXP6</accession>
<gene>
    <name evidence="2" type="ORF">DPMN_041690</name>
</gene>
<feature type="region of interest" description="Disordered" evidence="1">
    <location>
        <begin position="1"/>
        <end position="45"/>
    </location>
</feature>
<feature type="compositionally biased region" description="Low complexity" evidence="1">
    <location>
        <begin position="20"/>
        <end position="38"/>
    </location>
</feature>
<comment type="caution">
    <text evidence="2">The sequence shown here is derived from an EMBL/GenBank/DDBJ whole genome shotgun (WGS) entry which is preliminary data.</text>
</comment>
<protein>
    <submittedName>
        <fullName evidence="2">Uncharacterized protein</fullName>
    </submittedName>
</protein>
<organism evidence="2 3">
    <name type="scientific">Dreissena polymorpha</name>
    <name type="common">Zebra mussel</name>
    <name type="synonym">Mytilus polymorpha</name>
    <dbReference type="NCBI Taxonomy" id="45954"/>
    <lineage>
        <taxon>Eukaryota</taxon>
        <taxon>Metazoa</taxon>
        <taxon>Spiralia</taxon>
        <taxon>Lophotrochozoa</taxon>
        <taxon>Mollusca</taxon>
        <taxon>Bivalvia</taxon>
        <taxon>Autobranchia</taxon>
        <taxon>Heteroconchia</taxon>
        <taxon>Euheterodonta</taxon>
        <taxon>Imparidentia</taxon>
        <taxon>Neoheterodontei</taxon>
        <taxon>Myida</taxon>
        <taxon>Dreissenoidea</taxon>
        <taxon>Dreissenidae</taxon>
        <taxon>Dreissena</taxon>
    </lineage>
</organism>
<evidence type="ECO:0000256" key="1">
    <source>
        <dbReference type="SAM" id="MobiDB-lite"/>
    </source>
</evidence>
<evidence type="ECO:0000313" key="2">
    <source>
        <dbReference type="EMBL" id="KAH3735227.1"/>
    </source>
</evidence>
<sequence>MSYPAFAITQSTKDLPDVYDSSSSSTNSTTSDHVNSTSGSLIDNDKMLEDGAVTIHVNNVSNPSVPSSARSGTSSERLTAASECVRTSHSNSVSP</sequence>
<keyword evidence="3" id="KW-1185">Reference proteome</keyword>
<proteinExistence type="predicted"/>
<reference evidence="2" key="2">
    <citation type="submission" date="2020-11" db="EMBL/GenBank/DDBJ databases">
        <authorList>
            <person name="McCartney M.A."/>
            <person name="Auch B."/>
            <person name="Kono T."/>
            <person name="Mallez S."/>
            <person name="Becker A."/>
            <person name="Gohl D.M."/>
            <person name="Silverstein K.A.T."/>
            <person name="Koren S."/>
            <person name="Bechman K.B."/>
            <person name="Herman A."/>
            <person name="Abrahante J.E."/>
            <person name="Garbe J."/>
        </authorList>
    </citation>
    <scope>NUCLEOTIDE SEQUENCE</scope>
    <source>
        <strain evidence="2">Duluth1</strain>
        <tissue evidence="2">Whole animal</tissue>
    </source>
</reference>